<evidence type="ECO:0000256" key="4">
    <source>
        <dbReference type="ARBA" id="ARBA00023277"/>
    </source>
</evidence>
<keyword evidence="3 8" id="KW-0378">Hydrolase</keyword>
<keyword evidence="2" id="KW-0624">Polysaccharide degradation</keyword>
<dbReference type="InterPro" id="IPR023296">
    <property type="entry name" value="Glyco_hydro_beta-prop_sf"/>
</dbReference>
<dbReference type="CDD" id="cd08983">
    <property type="entry name" value="GH43_Bt3655-like"/>
    <property type="match status" value="1"/>
</dbReference>
<keyword evidence="5 8" id="KW-0326">Glycosidase</keyword>
<reference evidence="10" key="1">
    <citation type="submission" date="2018-12" db="EMBL/GenBank/DDBJ databases">
        <title>Complete genome sequencing of Jeotgalibaca sp. H21T32.</title>
        <authorList>
            <person name="Bae J.-W."/>
            <person name="Lee S.-Y."/>
        </authorList>
    </citation>
    <scope>NUCLEOTIDE SEQUENCE [LARGE SCALE GENOMIC DNA]</scope>
    <source>
        <strain evidence="10">H21T32</strain>
    </source>
</reference>
<evidence type="ECO:0000256" key="6">
    <source>
        <dbReference type="PIRSR" id="PIRSR606710-1"/>
    </source>
</evidence>
<dbReference type="Gene3D" id="2.115.10.20">
    <property type="entry name" value="Glycosyl hydrolase domain, family 43"/>
    <property type="match status" value="2"/>
</dbReference>
<dbReference type="SUPFAM" id="SSF75005">
    <property type="entry name" value="Arabinanase/levansucrase/invertase"/>
    <property type="match status" value="2"/>
</dbReference>
<feature type="active site" description="Proton acceptor" evidence="6">
    <location>
        <position position="301"/>
    </location>
</feature>
<evidence type="ECO:0000256" key="7">
    <source>
        <dbReference type="PIRSR" id="PIRSR606710-2"/>
    </source>
</evidence>
<feature type="active site" description="Proton donor" evidence="6">
    <location>
        <position position="474"/>
    </location>
</feature>
<evidence type="ECO:0000256" key="8">
    <source>
        <dbReference type="RuleBase" id="RU361187"/>
    </source>
</evidence>
<comment type="similarity">
    <text evidence="1 8">Belongs to the glycosyl hydrolase 43 family.</text>
</comment>
<dbReference type="RefSeq" id="WP_126109271.1">
    <property type="nucleotide sequence ID" value="NZ_CP034465.1"/>
</dbReference>
<keyword evidence="4" id="KW-0119">Carbohydrate metabolism</keyword>
<feature type="site" description="Important for catalytic activity, responsible for pKa modulation of the active site Glu and correct orientation of both the proton donor and substrate" evidence="7">
    <location>
        <position position="424"/>
    </location>
</feature>
<protein>
    <submittedName>
        <fullName evidence="9">Glycosyl hydrolase family 43</fullName>
    </submittedName>
</protein>
<dbReference type="Pfam" id="PF04616">
    <property type="entry name" value="Glyco_hydro_43"/>
    <property type="match status" value="1"/>
</dbReference>
<dbReference type="InterPro" id="IPR052176">
    <property type="entry name" value="Glycosyl_Hydrlase_43_Enz"/>
</dbReference>
<dbReference type="AlphaFoldDB" id="A0A3Q9BLQ4"/>
<evidence type="ECO:0000313" key="10">
    <source>
        <dbReference type="Proteomes" id="UP000273326"/>
    </source>
</evidence>
<name>A0A3Q9BLQ4_9LACT</name>
<dbReference type="KEGG" id="jeh:EJN90_05370"/>
<dbReference type="Proteomes" id="UP000273326">
    <property type="component" value="Chromosome"/>
</dbReference>
<dbReference type="PANTHER" id="PTHR43772:SF2">
    <property type="entry name" value="PUTATIVE (AFU_ORTHOLOGUE AFUA_2G04480)-RELATED"/>
    <property type="match status" value="1"/>
</dbReference>
<evidence type="ECO:0000256" key="5">
    <source>
        <dbReference type="ARBA" id="ARBA00023295"/>
    </source>
</evidence>
<dbReference type="GO" id="GO:0045493">
    <property type="term" value="P:xylan catabolic process"/>
    <property type="evidence" value="ECO:0007669"/>
    <property type="project" value="UniProtKB-KW"/>
</dbReference>
<dbReference type="PANTHER" id="PTHR43772">
    <property type="entry name" value="ENDO-1,4-BETA-XYLANASE"/>
    <property type="match status" value="1"/>
</dbReference>
<dbReference type="CDD" id="cd18828">
    <property type="entry name" value="GH43_BT3675-like"/>
    <property type="match status" value="1"/>
</dbReference>
<evidence type="ECO:0000313" key="9">
    <source>
        <dbReference type="EMBL" id="AZP04144.1"/>
    </source>
</evidence>
<evidence type="ECO:0000256" key="2">
    <source>
        <dbReference type="ARBA" id="ARBA00022651"/>
    </source>
</evidence>
<sequence length="586" mass="67102">MAAYLFTHFIGEQKDGEQVYFSISKDGLNFLDLNQGTPILKSKLGEKGARDPFLIQGENKYFLIATDLRIEKELGWDHAQANGSRDILIWESTDLVYWREPWTATIAPKEAGNLWAPEAIYDPQAEAFLVFFASKVNGKHNIYYTHTTDFRSFTEAELFIEKSMNVIDTTITLSDGYYYRFTKNEENSRIFMDRSQTLLGEYEEVHSDYLEHLEGVEGPQIYQLSDGKWALIVDEFKKGTGYTIAISEDLSTGYFEPAPQFNFGKSIKRHGSVLKINDEEYNQLLKYYHQQNPVLDGLYADPDLVVFNEKFYIYPTSDGFTNWSGTSFSVFESEDLINWENKGVILDLASSQVKWTIGGAWAPCATEKDGKFYYYFTGKSIEGRSGIGVAYSDSPTGPFIAEDEPLLSPDLIEDYSLNMSQVIDPSVYNENDKYYLLFGNSAGGTAAIVELADDMRSVKMESLKEYEGLKDFREAITVLKRDNIYHFTWSGEDTRSENYHVNYGTSDSLYGPIHYHYPILQKNVDKGILGTGHHSILEYEGQYYIAYHSFGLPFSDFQDEERGYNRQTRISPLDFNEDGLMRRVIV</sequence>
<proteinExistence type="inferred from homology"/>
<accession>A0A3Q9BLQ4</accession>
<keyword evidence="2" id="KW-0858">Xylan degradation</keyword>
<dbReference type="GO" id="GO:0004553">
    <property type="term" value="F:hydrolase activity, hydrolyzing O-glycosyl compounds"/>
    <property type="evidence" value="ECO:0007669"/>
    <property type="project" value="InterPro"/>
</dbReference>
<keyword evidence="10" id="KW-1185">Reference proteome</keyword>
<evidence type="ECO:0000256" key="3">
    <source>
        <dbReference type="ARBA" id="ARBA00022801"/>
    </source>
</evidence>
<dbReference type="InterPro" id="IPR006710">
    <property type="entry name" value="Glyco_hydro_43"/>
</dbReference>
<dbReference type="OrthoDB" id="9758923at2"/>
<evidence type="ECO:0000256" key="1">
    <source>
        <dbReference type="ARBA" id="ARBA00009865"/>
    </source>
</evidence>
<gene>
    <name evidence="9" type="ORF">EJN90_05370</name>
</gene>
<dbReference type="EMBL" id="CP034465">
    <property type="protein sequence ID" value="AZP04144.1"/>
    <property type="molecule type" value="Genomic_DNA"/>
</dbReference>
<organism evidence="9 10">
    <name type="scientific">Jeotgalibaca ciconiae</name>
    <dbReference type="NCBI Taxonomy" id="2496265"/>
    <lineage>
        <taxon>Bacteria</taxon>
        <taxon>Bacillati</taxon>
        <taxon>Bacillota</taxon>
        <taxon>Bacilli</taxon>
        <taxon>Lactobacillales</taxon>
        <taxon>Carnobacteriaceae</taxon>
        <taxon>Jeotgalibaca</taxon>
    </lineage>
</organism>